<protein>
    <submittedName>
        <fullName evidence="7">Uncharacterized protein</fullName>
    </submittedName>
</protein>
<dbReference type="RefSeq" id="WP_030834938.1">
    <property type="nucleotide sequence ID" value="NZ_LGCN01000227.1"/>
</dbReference>
<name>A0A0M9X6I6_9ACTN</name>
<comment type="caution">
    <text evidence="7">The sequence shown here is derived from an EMBL/GenBank/DDBJ whole genome shotgun (WGS) entry which is preliminary data.</text>
</comment>
<keyword evidence="2" id="KW-0677">Repeat</keyword>
<evidence type="ECO:0000256" key="1">
    <source>
        <dbReference type="ARBA" id="ARBA00022574"/>
    </source>
</evidence>
<dbReference type="SMART" id="SM00320">
    <property type="entry name" value="WD40"/>
    <property type="match status" value="8"/>
</dbReference>
<dbReference type="SUPFAM" id="SSF69322">
    <property type="entry name" value="Tricorn protease domain 2"/>
    <property type="match status" value="1"/>
</dbReference>
<sequence>MTERWGDLAGPDCRAVVVGTGQQSAGERGGPDGGVRLAGLPSAAHTARELARVLRERCGMAAGRVTELIDPAGPTEVLAALRDAVEAAAGGVVLFCFTGHGLLGPGGQLYLATAATARPDDTVTAVPYAEVRHLLGDASARAVVVLDCCFSGRAAAAPSDAHRDPYATARPPGSFLLASASGYAASFAPVDQPYTLFGGELVRLLAEGDPSGPRWLTLLDVYRILDRRFQGGPARPYAEGVGRATDLVVARNVCSPAPLEEADVPAGGGPCPYPGMRPFLPEQRHLFFGREEPARELLDRVAHGDGPVVLVGASGAGKSSLLRAGLVAGLEERGTGPVLLVEGPGARPFRTLVERWARAVDRPFEEVEREVGAGRFGTGGPEVLVIDQLEELFTDCVDPEERELFVRAVSGAGAATGPRIVLGLRADFYGLCMRDARLARMLRAGQFTVPAMSDEELIAAIERPAEHAGLRLEDGLAGHLLHELRREAPGGEADSVALPFLAHALQQTWARRRGTQLTFAGYEAAGGIRGSVARVADELYDALEPAGRERLRELLLRMVTLVDTEGRAARRRLPVPEAAGEAEREDRELLDRLADARLVVLDRGEAQLCHDSLLHGWPRLRDWIRDDRVRLLVLRRVGDAADSWAEADREKSALYRGDQLAAARQELRGEGPRLRPVERDFLAASDRAERRARRIRTGVGAVVAALAVLASLLAVRADRAQRDAEARESVAVAEQLAAQADTMRERDPQTALRLSLAAYRTADTGATRSSLYAAYLSRPQVDLRGDVRQPVVDLAYGPGGRVLATSQRTGVVRLWDLGRPNAPVRGAALERLHGTAPLAFSPRSPLLAALSTDALTLWDATDPVHPKRLGSLKLAEDQSYSLAFSPDGRTLAAGGENGRLRLWDLSVPSAPRPLYDRKVARAHLMAVAFNRDGRFLAAGNGVSEDAAGKERPAEVRLWDVRDPARPALLTTATADSVMAVAFHPKRDTLVATGGESAMAWWTVRDGGRRLARIRPTDSFEGGWGYGGNLPSLDFSPDGSALAAAYGARPGKATIRRVAERDGPEQLSSVNERGSVPSGEPTQAVAWSPDGAYLAAGDVGGNVRLWPEHTPGLALRGTLAGGDPGAHPYTRDGRFVLTREAVVGSPHSVARVWDMSGADTVRGRSPKLRFTVPRPWEAQYFLPGRDRPVLLAHRWTEDTDEHAFRIWDLGGDGPPVAGAEIPVRSPNVRTAVSKDGRLLVVGTSSDPTAAIWDLSDPLRPVRRAVIPVTPSAEPESMLFMGPGALATVEAEGRGRGLDLRLWDLSDPVHPFRVPEPLKGAAVARATYVHSLRLLLTDGDAQTARLYDLRDIRHPKSVGTLPAASGGYTPVGGGLLATTLQDGTVRFYDIRDPRHPVLRHAQRLDREVTAITPDLDGGRVLTAEPYRVWDVAADGSWRIPAFATLQGVRRVDLLPGRTPFMTVVADARSSDRGPQYTYLLDRDPRKVYDRLCATHPLGVEPDQWKSLFPQLDHRPSC</sequence>
<dbReference type="OrthoDB" id="134501at2"/>
<dbReference type="InterPro" id="IPR027417">
    <property type="entry name" value="P-loop_NTPase"/>
</dbReference>
<dbReference type="NCBIfam" id="NF047832">
    <property type="entry name" value="caspase_w_EACC1"/>
    <property type="match status" value="1"/>
</dbReference>
<dbReference type="InterPro" id="IPR019775">
    <property type="entry name" value="WD40_repeat_CS"/>
</dbReference>
<feature type="repeat" description="WD" evidence="3">
    <location>
        <begin position="791"/>
        <end position="817"/>
    </location>
</feature>
<dbReference type="PATRIC" id="fig|36816.3.peg.6198"/>
<organism evidence="7 8">
    <name type="scientific">Streptomyces caelestis</name>
    <dbReference type="NCBI Taxonomy" id="36816"/>
    <lineage>
        <taxon>Bacteria</taxon>
        <taxon>Bacillati</taxon>
        <taxon>Actinomycetota</taxon>
        <taxon>Actinomycetes</taxon>
        <taxon>Kitasatosporales</taxon>
        <taxon>Streptomycetaceae</taxon>
        <taxon>Streptomyces</taxon>
    </lineage>
</organism>
<feature type="domain" description="Peptidase C14 caspase" evidence="5">
    <location>
        <begin position="41"/>
        <end position="209"/>
    </location>
</feature>
<dbReference type="Proteomes" id="UP000037773">
    <property type="component" value="Unassembled WGS sequence"/>
</dbReference>
<dbReference type="PANTHER" id="PTHR19879:SF9">
    <property type="entry name" value="TRANSCRIPTION INITIATION FACTOR TFIID SUBUNIT 5"/>
    <property type="match status" value="1"/>
</dbReference>
<evidence type="ECO:0000256" key="2">
    <source>
        <dbReference type="ARBA" id="ARBA00022737"/>
    </source>
</evidence>
<dbReference type="InterPro" id="IPR036322">
    <property type="entry name" value="WD40_repeat_dom_sf"/>
</dbReference>
<accession>A0A0M9X6I6</accession>
<dbReference type="PROSITE" id="PS50082">
    <property type="entry name" value="WD_REPEATS_2"/>
    <property type="match status" value="3"/>
</dbReference>
<dbReference type="Pfam" id="PF20703">
    <property type="entry name" value="nSTAND1"/>
    <property type="match status" value="1"/>
</dbReference>
<dbReference type="Pfam" id="PF00400">
    <property type="entry name" value="WD40"/>
    <property type="match status" value="2"/>
</dbReference>
<feature type="repeat" description="WD" evidence="3">
    <location>
        <begin position="872"/>
        <end position="906"/>
    </location>
</feature>
<dbReference type="Pfam" id="PF00656">
    <property type="entry name" value="Peptidase_C14"/>
    <property type="match status" value="1"/>
</dbReference>
<dbReference type="GO" id="GO:0004197">
    <property type="term" value="F:cysteine-type endopeptidase activity"/>
    <property type="evidence" value="ECO:0007669"/>
    <property type="project" value="InterPro"/>
</dbReference>
<evidence type="ECO:0000313" key="7">
    <source>
        <dbReference type="EMBL" id="KOT32866.1"/>
    </source>
</evidence>
<evidence type="ECO:0000256" key="4">
    <source>
        <dbReference type="SAM" id="MobiDB-lite"/>
    </source>
</evidence>
<dbReference type="InterPro" id="IPR049052">
    <property type="entry name" value="nSTAND1"/>
</dbReference>
<keyword evidence="8" id="KW-1185">Reference proteome</keyword>
<keyword evidence="1 3" id="KW-0853">WD repeat</keyword>
<gene>
    <name evidence="7" type="ORF">ADK41_28605</name>
</gene>
<dbReference type="PANTHER" id="PTHR19879">
    <property type="entry name" value="TRANSCRIPTION INITIATION FACTOR TFIID"/>
    <property type="match status" value="1"/>
</dbReference>
<dbReference type="EMBL" id="LGCN01000227">
    <property type="protein sequence ID" value="KOT32866.1"/>
    <property type="molecule type" value="Genomic_DNA"/>
</dbReference>
<dbReference type="SUPFAM" id="SSF50978">
    <property type="entry name" value="WD40 repeat-like"/>
    <property type="match status" value="1"/>
</dbReference>
<proteinExistence type="predicted"/>
<dbReference type="InterPro" id="IPR001680">
    <property type="entry name" value="WD40_rpt"/>
</dbReference>
<feature type="repeat" description="WD" evidence="3">
    <location>
        <begin position="1083"/>
        <end position="1105"/>
    </location>
</feature>
<dbReference type="PROSITE" id="PS50294">
    <property type="entry name" value="WD_REPEATS_REGION"/>
    <property type="match status" value="1"/>
</dbReference>
<feature type="domain" description="Novel STAND NTPase 1" evidence="6">
    <location>
        <begin position="272"/>
        <end position="651"/>
    </location>
</feature>
<evidence type="ECO:0000256" key="3">
    <source>
        <dbReference type="PROSITE-ProRule" id="PRU00221"/>
    </source>
</evidence>
<dbReference type="GO" id="GO:0006508">
    <property type="term" value="P:proteolysis"/>
    <property type="evidence" value="ECO:0007669"/>
    <property type="project" value="InterPro"/>
</dbReference>
<evidence type="ECO:0000259" key="5">
    <source>
        <dbReference type="Pfam" id="PF00656"/>
    </source>
</evidence>
<dbReference type="InterPro" id="IPR011600">
    <property type="entry name" value="Pept_C14_caspase"/>
</dbReference>
<evidence type="ECO:0000313" key="8">
    <source>
        <dbReference type="Proteomes" id="UP000037773"/>
    </source>
</evidence>
<evidence type="ECO:0000259" key="6">
    <source>
        <dbReference type="Pfam" id="PF20703"/>
    </source>
</evidence>
<reference evidence="7 8" key="1">
    <citation type="submission" date="2015-07" db="EMBL/GenBank/DDBJ databases">
        <authorList>
            <person name="Noorani M."/>
        </authorList>
    </citation>
    <scope>NUCLEOTIDE SEQUENCE [LARGE SCALE GENOMIC DNA]</scope>
    <source>
        <strain evidence="7 8">NRRL B-24567</strain>
    </source>
</reference>
<dbReference type="PROSITE" id="PS00678">
    <property type="entry name" value="WD_REPEATS_1"/>
    <property type="match status" value="1"/>
</dbReference>
<dbReference type="InterPro" id="IPR015943">
    <property type="entry name" value="WD40/YVTN_repeat-like_dom_sf"/>
</dbReference>
<dbReference type="Gene3D" id="3.40.50.1460">
    <property type="match status" value="1"/>
</dbReference>
<dbReference type="SUPFAM" id="SSF52540">
    <property type="entry name" value="P-loop containing nucleoside triphosphate hydrolases"/>
    <property type="match status" value="1"/>
</dbReference>
<dbReference type="Gene3D" id="2.130.10.10">
    <property type="entry name" value="YVTN repeat-like/Quinoprotein amine dehydrogenase"/>
    <property type="match status" value="3"/>
</dbReference>
<feature type="region of interest" description="Disordered" evidence="4">
    <location>
        <begin position="1060"/>
        <end position="1081"/>
    </location>
</feature>